<feature type="region of interest" description="Disordered" evidence="1">
    <location>
        <begin position="64"/>
        <end position="95"/>
    </location>
</feature>
<evidence type="ECO:0000313" key="3">
    <source>
        <dbReference type="Proteomes" id="UP001165190"/>
    </source>
</evidence>
<feature type="region of interest" description="Disordered" evidence="1">
    <location>
        <begin position="1"/>
        <end position="44"/>
    </location>
</feature>
<evidence type="ECO:0000313" key="2">
    <source>
        <dbReference type="EMBL" id="GMI92010.1"/>
    </source>
</evidence>
<proteinExistence type="predicted"/>
<dbReference type="OrthoDB" id="1433808at2759"/>
<sequence>MKLLKAVKKLKFWSKKKKKRKSLAPHPSSSFTPPHPHSCYSTSSVHSSHYYQCSYLSSSVQPSAPPLPPWLQDESPTPEQGEPFPDFSYPTDQVQHPTQDIESGPVFTAAAASYQQYMDPNPVYGLPLVQQTGRRERSAGFFGCVIDFSLRLFRCFCPCFHIREVHDRIINKPSKFLLS</sequence>
<accession>A0A9W7I8V7</accession>
<dbReference type="EMBL" id="BSYR01000024">
    <property type="protein sequence ID" value="GMI92010.1"/>
    <property type="molecule type" value="Genomic_DNA"/>
</dbReference>
<gene>
    <name evidence="2" type="ORF">HRI_002870300</name>
</gene>
<name>A0A9W7I8V7_HIBTR</name>
<protein>
    <submittedName>
        <fullName evidence="2">Uncharacterized protein</fullName>
    </submittedName>
</protein>
<evidence type="ECO:0000256" key="1">
    <source>
        <dbReference type="SAM" id="MobiDB-lite"/>
    </source>
</evidence>
<keyword evidence="3" id="KW-1185">Reference proteome</keyword>
<feature type="compositionally biased region" description="Basic residues" evidence="1">
    <location>
        <begin position="1"/>
        <end position="23"/>
    </location>
</feature>
<organism evidence="2 3">
    <name type="scientific">Hibiscus trionum</name>
    <name type="common">Flower of an hour</name>
    <dbReference type="NCBI Taxonomy" id="183268"/>
    <lineage>
        <taxon>Eukaryota</taxon>
        <taxon>Viridiplantae</taxon>
        <taxon>Streptophyta</taxon>
        <taxon>Embryophyta</taxon>
        <taxon>Tracheophyta</taxon>
        <taxon>Spermatophyta</taxon>
        <taxon>Magnoliopsida</taxon>
        <taxon>eudicotyledons</taxon>
        <taxon>Gunneridae</taxon>
        <taxon>Pentapetalae</taxon>
        <taxon>rosids</taxon>
        <taxon>malvids</taxon>
        <taxon>Malvales</taxon>
        <taxon>Malvaceae</taxon>
        <taxon>Malvoideae</taxon>
        <taxon>Hibiscus</taxon>
    </lineage>
</organism>
<reference evidence="2" key="1">
    <citation type="submission" date="2023-05" db="EMBL/GenBank/DDBJ databases">
        <title>Genome and transcriptome analyses reveal genes involved in the formation of fine ridges on petal epidermal cells in Hibiscus trionum.</title>
        <authorList>
            <person name="Koshimizu S."/>
            <person name="Masuda S."/>
            <person name="Ishii T."/>
            <person name="Shirasu K."/>
            <person name="Hoshino A."/>
            <person name="Arita M."/>
        </authorList>
    </citation>
    <scope>NUCLEOTIDE SEQUENCE</scope>
    <source>
        <strain evidence="2">Hamamatsu line</strain>
    </source>
</reference>
<dbReference type="AlphaFoldDB" id="A0A9W7I8V7"/>
<dbReference type="Proteomes" id="UP001165190">
    <property type="component" value="Unassembled WGS sequence"/>
</dbReference>
<comment type="caution">
    <text evidence="2">The sequence shown here is derived from an EMBL/GenBank/DDBJ whole genome shotgun (WGS) entry which is preliminary data.</text>
</comment>
<feature type="compositionally biased region" description="Low complexity" evidence="1">
    <location>
        <begin position="25"/>
        <end position="44"/>
    </location>
</feature>